<reference evidence="1" key="1">
    <citation type="submission" date="2010-05" db="EMBL/GenBank/DDBJ databases">
        <title>The Genome Sequence of Magnaporthe poae strain ATCC 64411.</title>
        <authorList>
            <consortium name="The Broad Institute Genome Sequencing Platform"/>
            <consortium name="Broad Institute Genome Sequencing Center for Infectious Disease"/>
            <person name="Ma L.-J."/>
            <person name="Dead R."/>
            <person name="Young S."/>
            <person name="Zeng Q."/>
            <person name="Koehrsen M."/>
            <person name="Alvarado L."/>
            <person name="Berlin A."/>
            <person name="Chapman S.B."/>
            <person name="Chen Z."/>
            <person name="Freedman E."/>
            <person name="Gellesch M."/>
            <person name="Goldberg J."/>
            <person name="Griggs A."/>
            <person name="Gujja S."/>
            <person name="Heilman E.R."/>
            <person name="Heiman D."/>
            <person name="Hepburn T."/>
            <person name="Howarth C."/>
            <person name="Jen D."/>
            <person name="Larson L."/>
            <person name="Mehta T."/>
            <person name="Neiman D."/>
            <person name="Pearson M."/>
            <person name="Roberts A."/>
            <person name="Saif S."/>
            <person name="Shea T."/>
            <person name="Shenoy N."/>
            <person name="Sisk P."/>
            <person name="Stolte C."/>
            <person name="Sykes S."/>
            <person name="Walk T."/>
            <person name="White J."/>
            <person name="Yandava C."/>
            <person name="Haas B."/>
            <person name="Nusbaum C."/>
            <person name="Birren B."/>
        </authorList>
    </citation>
    <scope>NUCLEOTIDE SEQUENCE</scope>
    <source>
        <strain evidence="1">ATCC 64411</strain>
    </source>
</reference>
<sequence length="183" mass="20003">MLGEAVCGRRFRKKARAPAASSPRPCLSYCFHPGAATILYQTSLHPKGVTECRVQGDRARSPGSPSANRFGSPGFFTVAGDKDRRQSATAVSPVLRAARSLTLRIMRHYVRPCWQQADQEEDGKHMSQKTSPKAQRLDLRGRYRCKAGCHTNKEPISVPGRGGKQECGVEVEGVWGSSSAQCD</sequence>
<evidence type="ECO:0000313" key="2">
    <source>
        <dbReference type="EnsemblFungi" id="MAPG_07406T0"/>
    </source>
</evidence>
<evidence type="ECO:0000313" key="3">
    <source>
        <dbReference type="Proteomes" id="UP000011715"/>
    </source>
</evidence>
<dbReference type="EMBL" id="GL876971">
    <property type="protein sequence ID" value="KLU88421.1"/>
    <property type="molecule type" value="Genomic_DNA"/>
</dbReference>
<reference evidence="2" key="4">
    <citation type="journal article" date="2015" name="G3 (Bethesda)">
        <title>Genome sequences of three phytopathogenic species of the Magnaporthaceae family of fungi.</title>
        <authorList>
            <person name="Okagaki L.H."/>
            <person name="Nunes C.C."/>
            <person name="Sailsbery J."/>
            <person name="Clay B."/>
            <person name="Brown D."/>
            <person name="John T."/>
            <person name="Oh Y."/>
            <person name="Young N."/>
            <person name="Fitzgerald M."/>
            <person name="Haas B.J."/>
            <person name="Zeng Q."/>
            <person name="Young S."/>
            <person name="Adiconis X."/>
            <person name="Fan L."/>
            <person name="Levin J.Z."/>
            <person name="Mitchell T.K."/>
            <person name="Okubara P.A."/>
            <person name="Farman M.L."/>
            <person name="Kohn L.M."/>
            <person name="Birren B."/>
            <person name="Ma L.-J."/>
            <person name="Dean R.A."/>
        </authorList>
    </citation>
    <scope>NUCLEOTIDE SEQUENCE</scope>
    <source>
        <strain evidence="2">ATCC 64411 / 73-15</strain>
    </source>
</reference>
<reference evidence="1" key="3">
    <citation type="submission" date="2011-03" db="EMBL/GenBank/DDBJ databases">
        <title>Annotation of Magnaporthe poae ATCC 64411.</title>
        <authorList>
            <person name="Ma L.-J."/>
            <person name="Dead R."/>
            <person name="Young S.K."/>
            <person name="Zeng Q."/>
            <person name="Gargeya S."/>
            <person name="Fitzgerald M."/>
            <person name="Haas B."/>
            <person name="Abouelleil A."/>
            <person name="Alvarado L."/>
            <person name="Arachchi H.M."/>
            <person name="Berlin A."/>
            <person name="Brown A."/>
            <person name="Chapman S.B."/>
            <person name="Chen Z."/>
            <person name="Dunbar C."/>
            <person name="Freedman E."/>
            <person name="Gearin G."/>
            <person name="Gellesch M."/>
            <person name="Goldberg J."/>
            <person name="Griggs A."/>
            <person name="Gujja S."/>
            <person name="Heiman D."/>
            <person name="Howarth C."/>
            <person name="Larson L."/>
            <person name="Lui A."/>
            <person name="MacDonald P.J.P."/>
            <person name="Mehta T."/>
            <person name="Montmayeur A."/>
            <person name="Murphy C."/>
            <person name="Neiman D."/>
            <person name="Pearson M."/>
            <person name="Priest M."/>
            <person name="Roberts A."/>
            <person name="Saif S."/>
            <person name="Shea T."/>
            <person name="Shenoy N."/>
            <person name="Sisk P."/>
            <person name="Stolte C."/>
            <person name="Sykes S."/>
            <person name="Yandava C."/>
            <person name="Wortman J."/>
            <person name="Nusbaum C."/>
            <person name="Birren B."/>
        </authorList>
    </citation>
    <scope>NUCLEOTIDE SEQUENCE</scope>
    <source>
        <strain evidence="1">ATCC 64411</strain>
    </source>
</reference>
<proteinExistence type="predicted"/>
<keyword evidence="3" id="KW-1185">Reference proteome</keyword>
<gene>
    <name evidence="1" type="ORF">MAPG_07406</name>
</gene>
<accession>A0A0C4E4K9</accession>
<protein>
    <submittedName>
        <fullName evidence="1 2">Uncharacterized protein</fullName>
    </submittedName>
</protein>
<name>A0A0C4E4K9_MAGP6</name>
<reference evidence="2" key="5">
    <citation type="submission" date="2015-06" db="UniProtKB">
        <authorList>
            <consortium name="EnsemblFungi"/>
        </authorList>
    </citation>
    <scope>IDENTIFICATION</scope>
    <source>
        <strain evidence="2">ATCC 64411</strain>
    </source>
</reference>
<dbReference type="AlphaFoldDB" id="A0A0C4E4K9"/>
<dbReference type="Proteomes" id="UP000011715">
    <property type="component" value="Unassembled WGS sequence"/>
</dbReference>
<organism evidence="2 3">
    <name type="scientific">Magnaporthiopsis poae (strain ATCC 64411 / 73-15)</name>
    <name type="common">Kentucky bluegrass fungus</name>
    <name type="synonym">Magnaporthe poae</name>
    <dbReference type="NCBI Taxonomy" id="644358"/>
    <lineage>
        <taxon>Eukaryota</taxon>
        <taxon>Fungi</taxon>
        <taxon>Dikarya</taxon>
        <taxon>Ascomycota</taxon>
        <taxon>Pezizomycotina</taxon>
        <taxon>Sordariomycetes</taxon>
        <taxon>Sordariomycetidae</taxon>
        <taxon>Magnaporthales</taxon>
        <taxon>Magnaporthaceae</taxon>
        <taxon>Magnaporthiopsis</taxon>
    </lineage>
</organism>
<dbReference type="EnsemblFungi" id="MAPG_07406T0">
    <property type="protein sequence ID" value="MAPG_07406T0"/>
    <property type="gene ID" value="MAPG_07406"/>
</dbReference>
<evidence type="ECO:0000313" key="1">
    <source>
        <dbReference type="EMBL" id="KLU88421.1"/>
    </source>
</evidence>
<dbReference type="EMBL" id="ADBL01001787">
    <property type="status" value="NOT_ANNOTATED_CDS"/>
    <property type="molecule type" value="Genomic_DNA"/>
</dbReference>
<reference evidence="3" key="2">
    <citation type="submission" date="2010-05" db="EMBL/GenBank/DDBJ databases">
        <title>The genome sequence of Magnaporthe poae strain ATCC 64411.</title>
        <authorList>
            <person name="Ma L.-J."/>
            <person name="Dead R."/>
            <person name="Young S."/>
            <person name="Zeng Q."/>
            <person name="Koehrsen M."/>
            <person name="Alvarado L."/>
            <person name="Berlin A."/>
            <person name="Chapman S.B."/>
            <person name="Chen Z."/>
            <person name="Freedman E."/>
            <person name="Gellesch M."/>
            <person name="Goldberg J."/>
            <person name="Griggs A."/>
            <person name="Gujja S."/>
            <person name="Heilman E.R."/>
            <person name="Heiman D."/>
            <person name="Hepburn T."/>
            <person name="Howarth C."/>
            <person name="Jen D."/>
            <person name="Larson L."/>
            <person name="Mehta T."/>
            <person name="Neiman D."/>
            <person name="Pearson M."/>
            <person name="Roberts A."/>
            <person name="Saif S."/>
            <person name="Shea T."/>
            <person name="Shenoy N."/>
            <person name="Sisk P."/>
            <person name="Stolte C."/>
            <person name="Sykes S."/>
            <person name="Walk T."/>
            <person name="White J."/>
            <person name="Yandava C."/>
            <person name="Haas B."/>
            <person name="Nusbaum C."/>
            <person name="Birren B."/>
        </authorList>
    </citation>
    <scope>NUCLEOTIDE SEQUENCE [LARGE SCALE GENOMIC DNA]</scope>
    <source>
        <strain evidence="3">ATCC 64411 / 73-15</strain>
    </source>
</reference>
<dbReference type="VEuPathDB" id="FungiDB:MAPG_07406"/>